<dbReference type="PROSITE" id="PS51462">
    <property type="entry name" value="NUDIX"/>
    <property type="match status" value="1"/>
</dbReference>
<evidence type="ECO:0000256" key="2">
    <source>
        <dbReference type="ARBA" id="ARBA00005582"/>
    </source>
</evidence>
<dbReference type="PROSITE" id="PS00893">
    <property type="entry name" value="NUDIX_BOX"/>
    <property type="match status" value="1"/>
</dbReference>
<organism evidence="6 7">
    <name type="scientific">Micrococcoides hystricis</name>
    <dbReference type="NCBI Taxonomy" id="1572761"/>
    <lineage>
        <taxon>Bacteria</taxon>
        <taxon>Bacillati</taxon>
        <taxon>Actinomycetota</taxon>
        <taxon>Actinomycetes</taxon>
        <taxon>Micrococcales</taxon>
        <taxon>Micrococcaceae</taxon>
        <taxon>Micrococcoides</taxon>
    </lineage>
</organism>
<comment type="cofactor">
    <cofactor evidence="1">
        <name>Mg(2+)</name>
        <dbReference type="ChEBI" id="CHEBI:18420"/>
    </cofactor>
</comment>
<gene>
    <name evidence="6" type="ORF">ACFFFR_08000</name>
</gene>
<comment type="similarity">
    <text evidence="2 4">Belongs to the Nudix hydrolase family.</text>
</comment>
<dbReference type="InterPro" id="IPR000086">
    <property type="entry name" value="NUDIX_hydrolase_dom"/>
</dbReference>
<keyword evidence="3 4" id="KW-0378">Hydrolase</keyword>
<dbReference type="GO" id="GO:0016787">
    <property type="term" value="F:hydrolase activity"/>
    <property type="evidence" value="ECO:0007669"/>
    <property type="project" value="UniProtKB-KW"/>
</dbReference>
<reference evidence="6 7" key="1">
    <citation type="submission" date="2024-09" db="EMBL/GenBank/DDBJ databases">
        <authorList>
            <person name="Sun Q."/>
            <person name="Mori K."/>
        </authorList>
    </citation>
    <scope>NUCLEOTIDE SEQUENCE [LARGE SCALE GENOMIC DNA]</scope>
    <source>
        <strain evidence="6 7">NCAIM B.02604</strain>
    </source>
</reference>
<name>A0ABV6PCG9_9MICC</name>
<dbReference type="Proteomes" id="UP001589862">
    <property type="component" value="Unassembled WGS sequence"/>
</dbReference>
<evidence type="ECO:0000256" key="4">
    <source>
        <dbReference type="RuleBase" id="RU003476"/>
    </source>
</evidence>
<proteinExistence type="inferred from homology"/>
<keyword evidence="7" id="KW-1185">Reference proteome</keyword>
<dbReference type="RefSeq" id="WP_377459397.1">
    <property type="nucleotide sequence ID" value="NZ_JBHLUB010000030.1"/>
</dbReference>
<comment type="caution">
    <text evidence="6">The sequence shown here is derived from an EMBL/GenBank/DDBJ whole genome shotgun (WGS) entry which is preliminary data.</text>
</comment>
<dbReference type="Pfam" id="PF00293">
    <property type="entry name" value="NUDIX"/>
    <property type="match status" value="1"/>
</dbReference>
<dbReference type="PANTHER" id="PTHR43046:SF14">
    <property type="entry name" value="MUTT_NUDIX FAMILY PROTEIN"/>
    <property type="match status" value="1"/>
</dbReference>
<dbReference type="Gene3D" id="3.90.79.10">
    <property type="entry name" value="Nucleoside Triphosphate Pyrophosphohydrolase"/>
    <property type="match status" value="1"/>
</dbReference>
<evidence type="ECO:0000256" key="1">
    <source>
        <dbReference type="ARBA" id="ARBA00001946"/>
    </source>
</evidence>
<dbReference type="InterPro" id="IPR015797">
    <property type="entry name" value="NUDIX_hydrolase-like_dom_sf"/>
</dbReference>
<feature type="domain" description="Nudix hydrolase" evidence="5">
    <location>
        <begin position="4"/>
        <end position="130"/>
    </location>
</feature>
<sequence length="136" mass="14478">MDETVVFAASAVIIDSAGRVALIKRGTEPDRGLWSVPGGCVESGESFADAAAREAHEETGLHVHIGRELWHVRVPTDDGRVYENHDFAATVISGSLCAGDDADDARWVSVDELDSLPLTENLADYLRNSGLLGSSA</sequence>
<evidence type="ECO:0000313" key="7">
    <source>
        <dbReference type="Proteomes" id="UP001589862"/>
    </source>
</evidence>
<evidence type="ECO:0000313" key="6">
    <source>
        <dbReference type="EMBL" id="MFC0582321.1"/>
    </source>
</evidence>
<dbReference type="EMBL" id="JBHLUB010000030">
    <property type="protein sequence ID" value="MFC0582321.1"/>
    <property type="molecule type" value="Genomic_DNA"/>
</dbReference>
<protein>
    <submittedName>
        <fullName evidence="6">NUDIX hydrolase</fullName>
    </submittedName>
</protein>
<evidence type="ECO:0000256" key="3">
    <source>
        <dbReference type="ARBA" id="ARBA00022801"/>
    </source>
</evidence>
<evidence type="ECO:0000259" key="5">
    <source>
        <dbReference type="PROSITE" id="PS51462"/>
    </source>
</evidence>
<dbReference type="InterPro" id="IPR020084">
    <property type="entry name" value="NUDIX_hydrolase_CS"/>
</dbReference>
<dbReference type="PANTHER" id="PTHR43046">
    <property type="entry name" value="GDP-MANNOSE MANNOSYL HYDROLASE"/>
    <property type="match status" value="1"/>
</dbReference>
<dbReference type="CDD" id="cd04673">
    <property type="entry name" value="NUDIX_ADPRase"/>
    <property type="match status" value="1"/>
</dbReference>
<accession>A0ABV6PCG9</accession>
<dbReference type="InterPro" id="IPR020476">
    <property type="entry name" value="Nudix_hydrolase"/>
</dbReference>
<dbReference type="SUPFAM" id="SSF55811">
    <property type="entry name" value="Nudix"/>
    <property type="match status" value="1"/>
</dbReference>
<dbReference type="PRINTS" id="PR00502">
    <property type="entry name" value="NUDIXFAMILY"/>
</dbReference>